<dbReference type="SUPFAM" id="SSF143414">
    <property type="entry name" value="CcmK-like"/>
    <property type="match status" value="2"/>
</dbReference>
<dbReference type="InterPro" id="IPR011238">
    <property type="entry name" value="Micro_shell_prot_PduT"/>
</dbReference>
<dbReference type="EMBL" id="JACRSY010000011">
    <property type="protein sequence ID" value="MBC8579535.1"/>
    <property type="molecule type" value="Genomic_DNA"/>
</dbReference>
<reference evidence="5" key="1">
    <citation type="submission" date="2020-08" db="EMBL/GenBank/DDBJ databases">
        <title>Genome public.</title>
        <authorList>
            <person name="Liu C."/>
            <person name="Sun Q."/>
        </authorList>
    </citation>
    <scope>NUCLEOTIDE SEQUENCE</scope>
    <source>
        <strain evidence="5">NSJ-12</strain>
    </source>
</reference>
<keyword evidence="6" id="KW-1185">Reference proteome</keyword>
<organism evidence="5 6">
    <name type="scientific">Zhenhengia yiwuensis</name>
    <dbReference type="NCBI Taxonomy" id="2763666"/>
    <lineage>
        <taxon>Bacteria</taxon>
        <taxon>Bacillati</taxon>
        <taxon>Bacillota</taxon>
        <taxon>Clostridia</taxon>
        <taxon>Lachnospirales</taxon>
        <taxon>Lachnospiraceae</taxon>
        <taxon>Zhenhengia</taxon>
    </lineage>
</organism>
<feature type="domain" description="BMC" evidence="4">
    <location>
        <begin position="1"/>
        <end position="80"/>
    </location>
</feature>
<evidence type="ECO:0000256" key="2">
    <source>
        <dbReference type="ARBA" id="ARBA00024446"/>
    </source>
</evidence>
<sequence>MEYRSVAIGMKAADSMLKAADIRMMMMQAVCPGKYLVMFTGKLSSVEAAVKVGRIAPFDEVLVDSYLLGNPDQSLFAAIYGTCDKENLAAIGILEGYAVASMVGVADEIVKTSPVRLIELRLARGMTGKSYAIFAGEIAAVEASMKKAESILVEEGLFLHSAVIPSPDPVLWEML</sequence>
<proteinExistence type="inferred from homology"/>
<comment type="subcellular location">
    <subcellularLocation>
        <location evidence="1">Bacterial microcompartment</location>
    </subcellularLocation>
</comment>
<evidence type="ECO:0000256" key="1">
    <source>
        <dbReference type="ARBA" id="ARBA00024322"/>
    </source>
</evidence>
<dbReference type="AlphaFoldDB" id="A0A926EIB6"/>
<evidence type="ECO:0000313" key="6">
    <source>
        <dbReference type="Proteomes" id="UP000655830"/>
    </source>
</evidence>
<dbReference type="InterPro" id="IPR044872">
    <property type="entry name" value="CcmK/CsoS1_BMC"/>
</dbReference>
<dbReference type="Gene3D" id="3.30.70.1710">
    <property type="match status" value="2"/>
</dbReference>
<evidence type="ECO:0000313" key="5">
    <source>
        <dbReference type="EMBL" id="MBC8579535.1"/>
    </source>
</evidence>
<feature type="domain" description="BMC" evidence="4">
    <location>
        <begin position="90"/>
        <end position="175"/>
    </location>
</feature>
<dbReference type="Proteomes" id="UP000655830">
    <property type="component" value="Unassembled WGS sequence"/>
</dbReference>
<dbReference type="InterPro" id="IPR000249">
    <property type="entry name" value="BMC_dom"/>
</dbReference>
<dbReference type="GO" id="GO:0031469">
    <property type="term" value="C:bacterial microcompartment"/>
    <property type="evidence" value="ECO:0007669"/>
    <property type="project" value="UniProtKB-SubCell"/>
</dbReference>
<name>A0A926EIB6_9FIRM</name>
<dbReference type="InterPro" id="IPR037233">
    <property type="entry name" value="CcmK-like_sf"/>
</dbReference>
<keyword evidence="2" id="KW-1283">Bacterial microcompartment</keyword>
<comment type="caution">
    <text evidence="5">The sequence shown here is derived from an EMBL/GenBank/DDBJ whole genome shotgun (WGS) entry which is preliminary data.</text>
</comment>
<dbReference type="InterPro" id="IPR050575">
    <property type="entry name" value="BMC_shell"/>
</dbReference>
<dbReference type="Pfam" id="PF00936">
    <property type="entry name" value="BMC"/>
    <property type="match status" value="2"/>
</dbReference>
<gene>
    <name evidence="5" type="ORF">H8718_08330</name>
</gene>
<dbReference type="PANTHER" id="PTHR33941">
    <property type="entry name" value="PROPANEDIOL UTILIZATION PROTEIN PDUA"/>
    <property type="match status" value="1"/>
</dbReference>
<protein>
    <submittedName>
        <fullName evidence="5">BMC domain-containing protein</fullName>
    </submittedName>
</protein>
<evidence type="ECO:0000259" key="4">
    <source>
        <dbReference type="PROSITE" id="PS51930"/>
    </source>
</evidence>
<dbReference type="CDD" id="cd07054">
    <property type="entry name" value="BMC_PduT_repeat2"/>
    <property type="match status" value="1"/>
</dbReference>
<comment type="similarity">
    <text evidence="3">Belongs to the bacterial microcompartments protein family.</text>
</comment>
<dbReference type="PANTHER" id="PTHR33941:SF11">
    <property type="entry name" value="BACTERIAL MICROCOMPARTMENT SHELL PROTEIN PDUJ"/>
    <property type="match status" value="1"/>
</dbReference>
<dbReference type="PIRSF" id="PIRSF034834">
    <property type="entry name" value="PduT"/>
    <property type="match status" value="1"/>
</dbReference>
<evidence type="ECO:0000256" key="3">
    <source>
        <dbReference type="PROSITE-ProRule" id="PRU01278"/>
    </source>
</evidence>
<dbReference type="PROSITE" id="PS51930">
    <property type="entry name" value="BMC_2"/>
    <property type="match status" value="2"/>
</dbReference>
<accession>A0A926EIB6</accession>
<dbReference type="SMART" id="SM00877">
    <property type="entry name" value="BMC"/>
    <property type="match status" value="2"/>
</dbReference>